<dbReference type="KEGG" id="cby:CLM_2949"/>
<gene>
    <name evidence="1" type="ordered locus">CLM_2949</name>
</gene>
<proteinExistence type="predicted"/>
<name>C1FTJ7_CLOBJ</name>
<dbReference type="RefSeq" id="WP_012704465.1">
    <property type="nucleotide sequence ID" value="NC_012563.1"/>
</dbReference>
<sequence>MTMVEKKKLERLLKKFNDDEMGGGYLYFLHREGNEEMLVQLDLVDYSSINVCPVNQILNVEFVQEDDDGFDIEGLYIKLEEVFKGIDSCWIDENGCQF</sequence>
<reference evidence="1 2" key="1">
    <citation type="submission" date="2008-10" db="EMBL/GenBank/DDBJ databases">
        <title>Genome sequence of Clostridium botulinum A2 Kyoto.</title>
        <authorList>
            <person name="Shrivastava S."/>
            <person name="Brinkac L.M."/>
            <person name="Brown J.L."/>
            <person name="Bruce D."/>
            <person name="Detter C.C."/>
            <person name="Johnson E.A."/>
            <person name="Munk C.A."/>
            <person name="Smith L.A."/>
            <person name="Smith T.J."/>
            <person name="Sutton G."/>
            <person name="Brettin T.S."/>
        </authorList>
    </citation>
    <scope>NUCLEOTIDE SEQUENCE [LARGE SCALE GENOMIC DNA]</scope>
    <source>
        <strain evidence="2">Kyoto / Type A2</strain>
    </source>
</reference>
<dbReference type="EMBL" id="CP001581">
    <property type="protein sequence ID" value="ACO84877.1"/>
    <property type="molecule type" value="Genomic_DNA"/>
</dbReference>
<evidence type="ECO:0000313" key="2">
    <source>
        <dbReference type="Proteomes" id="UP000001374"/>
    </source>
</evidence>
<dbReference type="HOGENOM" id="CLU_2421717_0_0_9"/>
<organism evidence="1 2">
    <name type="scientific">Clostridium botulinum (strain Kyoto / Type A2)</name>
    <dbReference type="NCBI Taxonomy" id="536232"/>
    <lineage>
        <taxon>Bacteria</taxon>
        <taxon>Bacillati</taxon>
        <taxon>Bacillota</taxon>
        <taxon>Clostridia</taxon>
        <taxon>Eubacteriales</taxon>
        <taxon>Clostridiaceae</taxon>
        <taxon>Clostridium</taxon>
    </lineage>
</organism>
<dbReference type="Proteomes" id="UP000001374">
    <property type="component" value="Chromosome"/>
</dbReference>
<evidence type="ECO:0000313" key="1">
    <source>
        <dbReference type="EMBL" id="ACO84877.1"/>
    </source>
</evidence>
<dbReference type="AlphaFoldDB" id="C1FTJ7"/>
<protein>
    <submittedName>
        <fullName evidence="1">Uncharacterized protein</fullName>
    </submittedName>
</protein>
<accession>C1FTJ7</accession>